<accession>A0ACB9H5A0</accession>
<proteinExistence type="predicted"/>
<evidence type="ECO:0000313" key="1">
    <source>
        <dbReference type="EMBL" id="KAI3790486.1"/>
    </source>
</evidence>
<dbReference type="EMBL" id="CM042009">
    <property type="protein sequence ID" value="KAI3790486.1"/>
    <property type="molecule type" value="Genomic_DNA"/>
</dbReference>
<dbReference type="Proteomes" id="UP001055811">
    <property type="component" value="Linkage Group LG01"/>
</dbReference>
<name>A0ACB9H5A0_CICIN</name>
<reference evidence="2" key="1">
    <citation type="journal article" date="2022" name="Mol. Ecol. Resour.">
        <title>The genomes of chicory, endive, great burdock and yacon provide insights into Asteraceae palaeo-polyploidization history and plant inulin production.</title>
        <authorList>
            <person name="Fan W."/>
            <person name="Wang S."/>
            <person name="Wang H."/>
            <person name="Wang A."/>
            <person name="Jiang F."/>
            <person name="Liu H."/>
            <person name="Zhao H."/>
            <person name="Xu D."/>
            <person name="Zhang Y."/>
        </authorList>
    </citation>
    <scope>NUCLEOTIDE SEQUENCE [LARGE SCALE GENOMIC DNA]</scope>
    <source>
        <strain evidence="2">cv. Punajuju</strain>
    </source>
</reference>
<sequence length="74" mass="8169">MYGRDKGVVVNYKETPMFLCHSGEEPLPHTNLSLSSLPPQIFALGSTDIELNCLKLFPIIKALMLAATVFVFSL</sequence>
<reference evidence="1 2" key="2">
    <citation type="journal article" date="2022" name="Mol. Ecol. Resour.">
        <title>The genomes of chicory, endive, great burdock and yacon provide insights into Asteraceae paleo-polyploidization history and plant inulin production.</title>
        <authorList>
            <person name="Fan W."/>
            <person name="Wang S."/>
            <person name="Wang H."/>
            <person name="Wang A."/>
            <person name="Jiang F."/>
            <person name="Liu H."/>
            <person name="Zhao H."/>
            <person name="Xu D."/>
            <person name="Zhang Y."/>
        </authorList>
    </citation>
    <scope>NUCLEOTIDE SEQUENCE [LARGE SCALE GENOMIC DNA]</scope>
    <source>
        <strain evidence="2">cv. Punajuju</strain>
        <tissue evidence="1">Leaves</tissue>
    </source>
</reference>
<organism evidence="1 2">
    <name type="scientific">Cichorium intybus</name>
    <name type="common">Chicory</name>
    <dbReference type="NCBI Taxonomy" id="13427"/>
    <lineage>
        <taxon>Eukaryota</taxon>
        <taxon>Viridiplantae</taxon>
        <taxon>Streptophyta</taxon>
        <taxon>Embryophyta</taxon>
        <taxon>Tracheophyta</taxon>
        <taxon>Spermatophyta</taxon>
        <taxon>Magnoliopsida</taxon>
        <taxon>eudicotyledons</taxon>
        <taxon>Gunneridae</taxon>
        <taxon>Pentapetalae</taxon>
        <taxon>asterids</taxon>
        <taxon>campanulids</taxon>
        <taxon>Asterales</taxon>
        <taxon>Asteraceae</taxon>
        <taxon>Cichorioideae</taxon>
        <taxon>Cichorieae</taxon>
        <taxon>Cichoriinae</taxon>
        <taxon>Cichorium</taxon>
    </lineage>
</organism>
<keyword evidence="2" id="KW-1185">Reference proteome</keyword>
<protein>
    <submittedName>
        <fullName evidence="1">Uncharacterized protein</fullName>
    </submittedName>
</protein>
<gene>
    <name evidence="1" type="ORF">L2E82_03556</name>
</gene>
<comment type="caution">
    <text evidence="1">The sequence shown here is derived from an EMBL/GenBank/DDBJ whole genome shotgun (WGS) entry which is preliminary data.</text>
</comment>
<evidence type="ECO:0000313" key="2">
    <source>
        <dbReference type="Proteomes" id="UP001055811"/>
    </source>
</evidence>